<proteinExistence type="predicted"/>
<dbReference type="KEGG" id="sgl:SG1657"/>
<dbReference type="EMBL" id="AP008232">
    <property type="protein sequence ID" value="BAE75086.1"/>
    <property type="molecule type" value="Genomic_DNA"/>
</dbReference>
<evidence type="ECO:0000313" key="4">
    <source>
        <dbReference type="EMBL" id="CRL46002.1"/>
    </source>
</evidence>
<keyword evidence="5" id="KW-1185">Reference proteome</keyword>
<dbReference type="RefSeq" id="WP_011411482.1">
    <property type="nucleotide sequence ID" value="NC_007712.1"/>
</dbReference>
<reference evidence="2 5" key="1">
    <citation type="journal article" date="2006" name="Genome Res.">
        <title>Massive genome erosion and functional adaptations provide insights into the symbiotic lifestyle of Sodalis glossinidius in the tsetse host.</title>
        <authorList>
            <person name="Toh H."/>
            <person name="Weiss B.L."/>
            <person name="Perkin S.A.H."/>
            <person name="Yamashita A."/>
            <person name="Oshima K."/>
            <person name="Hattori M."/>
            <person name="Aksoy S."/>
        </authorList>
    </citation>
    <scope>NUCLEOTIDE SEQUENCE [LARGE SCALE GENOMIC DNA]</scope>
    <source>
        <strain evidence="2">Morsitans</strain>
        <strain evidence="5">morsitans</strain>
    </source>
</reference>
<dbReference type="eggNOG" id="COG5283">
    <property type="taxonomic scope" value="Bacteria"/>
</dbReference>
<evidence type="ECO:0000313" key="3">
    <source>
        <dbReference type="EMBL" id="CRL45803.1"/>
    </source>
</evidence>
<evidence type="ECO:0000313" key="6">
    <source>
        <dbReference type="Proteomes" id="UP000245838"/>
    </source>
</evidence>
<organism evidence="2 5">
    <name type="scientific">Sodalis glossinidius (strain morsitans)</name>
    <dbReference type="NCBI Taxonomy" id="343509"/>
    <lineage>
        <taxon>Bacteria</taxon>
        <taxon>Pseudomonadati</taxon>
        <taxon>Pseudomonadota</taxon>
        <taxon>Gammaproteobacteria</taxon>
        <taxon>Enterobacterales</taxon>
        <taxon>Bruguierivoracaceae</taxon>
        <taxon>Sodalis</taxon>
    </lineage>
</organism>
<name>Q2NRY9_SODGM</name>
<dbReference type="KEGG" id="sgl:SG1811"/>
<protein>
    <submittedName>
        <fullName evidence="2">Hypothetical phage protein</fullName>
    </submittedName>
</protein>
<dbReference type="HOGENOM" id="CLU_022363_0_0_6"/>
<gene>
    <name evidence="1" type="ordered locus">SG1657</name>
    <name evidence="2" type="ordered locus">SG1811</name>
    <name evidence="3" type="ORF">SGGMMB4_03858</name>
    <name evidence="4" type="ORF">SGGMMB4_04209</name>
</gene>
<dbReference type="BioCyc" id="SGLO343509:SGP1_RS15040-MONOMER"/>
<dbReference type="AlphaFoldDB" id="Q2NRY9"/>
<evidence type="ECO:0000313" key="5">
    <source>
        <dbReference type="Proteomes" id="UP000001932"/>
    </source>
</evidence>
<dbReference type="EMBL" id="AP008232">
    <property type="protein sequence ID" value="BAE74932.1"/>
    <property type="molecule type" value="Genomic_DNA"/>
</dbReference>
<sequence length="555" mass="60585">MTNVDTIRDFLVSLSFQVDESGMRKFERILTGVTANVLKLGVAVEGAALSVLSFTTQIAAGLDKVYWVSQRTGASAAGIKALGYAAAQTGSSAEAAQGALESLARLMRNTPGAEGFLNCLGVQTRDARGRMRDMSAIFTGVGQKLGQMPYYRANQYAQMLGIDENTLMAMRRGLNGFTADYQSMLSRTGFNAEKAAAQSNKFMTAMKGLTALFGILRDKVGANLAGGLAGFLDDLRKKILENFPKIEDVLTRIVRGMIRAGEMVGRVIWRLIQAAGQIFDWWHRLDGQSKKVITTFGALTAAIWALNRAFFSSPMDIITGLAAAILLLWDDYQTWKEGGTSFIDWSTWGSEIEQAKKAFAWIGDKITGLVNDVGGWQNTLNMLATFIAGAWVSKVLGAFGKIAGLPIPPWLKLWGLYAGYLVSDRENIVTSAKASWDYNTRQIKRGVGDSLKALGIDNAWASKHRGDASADPLALPHGIRNNNPGDLNYAGQAGAERESPGGRFARFQTPFEGLRAMVSTRLKKSSTPGHREVKTTRAPILRRYPASWESPRMRR</sequence>
<reference evidence="3 6" key="2">
    <citation type="submission" date="2015-05" db="EMBL/GenBank/DDBJ databases">
        <authorList>
            <person name="Goodhead I."/>
        </authorList>
    </citation>
    <scope>NUCLEOTIDE SEQUENCE [LARGE SCALE GENOMIC DNA]</scope>
    <source>
        <strain evidence="3">B4</strain>
        <strain evidence="6">morsitans</strain>
    </source>
</reference>
<dbReference type="STRING" id="343509.SG1657"/>
<accession>Q2NRY9</accession>
<dbReference type="Proteomes" id="UP000001932">
    <property type="component" value="Chromosome"/>
</dbReference>
<evidence type="ECO:0000313" key="1">
    <source>
        <dbReference type="EMBL" id="BAE74932.1"/>
    </source>
</evidence>
<dbReference type="EMBL" id="LN854557">
    <property type="protein sequence ID" value="CRL45803.1"/>
    <property type="molecule type" value="Genomic_DNA"/>
</dbReference>
<dbReference type="Proteomes" id="UP000245838">
    <property type="component" value="Chromosome sggmmb4_Chromosome"/>
</dbReference>
<dbReference type="EMBL" id="LN854557">
    <property type="protein sequence ID" value="CRL46002.1"/>
    <property type="molecule type" value="Genomic_DNA"/>
</dbReference>
<evidence type="ECO:0000313" key="2">
    <source>
        <dbReference type="EMBL" id="BAE75086.1"/>
    </source>
</evidence>